<dbReference type="AlphaFoldDB" id="A0A6B0T7V0"/>
<reference evidence="1 2" key="1">
    <citation type="submission" date="2019-12" db="EMBL/GenBank/DDBJ databases">
        <title>Isolation and characterization of three novel carbon monoxide-oxidizing members of Halobacteria from salione crusts and soils.</title>
        <authorList>
            <person name="Myers M.R."/>
            <person name="King G.M."/>
        </authorList>
    </citation>
    <scope>NUCLEOTIDE SEQUENCE [LARGE SCALE GENOMIC DNA]</scope>
    <source>
        <strain evidence="1 2">WSH3</strain>
    </source>
</reference>
<keyword evidence="2" id="KW-1185">Reference proteome</keyword>
<dbReference type="OrthoDB" id="172835at2157"/>
<evidence type="ECO:0000313" key="1">
    <source>
        <dbReference type="EMBL" id="MXR51271.1"/>
    </source>
</evidence>
<comment type="caution">
    <text evidence="1">The sequence shown here is derived from an EMBL/GenBank/DDBJ whole genome shotgun (WGS) entry which is preliminary data.</text>
</comment>
<dbReference type="Pfam" id="PF11199">
    <property type="entry name" value="DUF2891"/>
    <property type="match status" value="1"/>
</dbReference>
<accession>A0A6B0T7V0</accession>
<organism evidence="1 2">
    <name type="scientific">Halovenus carboxidivorans</name>
    <dbReference type="NCBI Taxonomy" id="2692199"/>
    <lineage>
        <taxon>Archaea</taxon>
        <taxon>Methanobacteriati</taxon>
        <taxon>Methanobacteriota</taxon>
        <taxon>Stenosarchaea group</taxon>
        <taxon>Halobacteria</taxon>
        <taxon>Halobacteriales</taxon>
        <taxon>Haloarculaceae</taxon>
        <taxon>Halovenus</taxon>
    </lineage>
</organism>
<name>A0A6B0T7V0_9EURY</name>
<dbReference type="EMBL" id="WUUT01000002">
    <property type="protein sequence ID" value="MXR51271.1"/>
    <property type="molecule type" value="Genomic_DNA"/>
</dbReference>
<gene>
    <name evidence="1" type="ORF">GRX03_06590</name>
</gene>
<dbReference type="InterPro" id="IPR021365">
    <property type="entry name" value="DUF2891"/>
</dbReference>
<dbReference type="Proteomes" id="UP000466535">
    <property type="component" value="Unassembled WGS sequence"/>
</dbReference>
<evidence type="ECO:0000313" key="2">
    <source>
        <dbReference type="Proteomes" id="UP000466535"/>
    </source>
</evidence>
<proteinExistence type="predicted"/>
<dbReference type="RefSeq" id="WP_159763413.1">
    <property type="nucleotide sequence ID" value="NZ_WUUT01000002.1"/>
</dbReference>
<protein>
    <submittedName>
        <fullName evidence="1">DUF2891 family protein</fullName>
    </submittedName>
</protein>
<sequence length="359" mass="40568">MDPLSHLDADRLLSGTFDDPDAELQSALAEYPLDAIGTEYPHYQGSVDGPDAQIEPSERHPVFFGCFDWHSAVHSHWCLLRQLRLSESHPRREEIISEIDERFTPANVRGEVEYFEENPTFECPYGWAWLLRLAAELALWDDEQAEEYRECLRPLESRIAELVESEFLNGDRPFRVGTHDNTAFALAAVWDYATVTGADSLRRSTRDTAIRFFGDDERYPVEYEPLGWDFLSPALTEADLMRRVLDGTEFVEWLDTFLPDLSQSPYDAILDPVDVDSESEDGLELHLVGLNLSKAWCLAGLAETVPEQYDRDRLEASARHHAEAGVSAAFTDAYAGSHWLSSFVLYLLTRSDGGIAPGC</sequence>